<evidence type="ECO:0000313" key="2">
    <source>
        <dbReference type="EMBL" id="ACV06453.1"/>
    </source>
</evidence>
<accession>C7NHU6</accession>
<proteinExistence type="predicted"/>
<keyword evidence="3" id="KW-1185">Reference proteome</keyword>
<evidence type="ECO:0000313" key="3">
    <source>
        <dbReference type="Proteomes" id="UP000006666"/>
    </source>
</evidence>
<dbReference type="HOGENOM" id="CLU_2954564_0_0_11"/>
<reference evidence="2 3" key="1">
    <citation type="journal article" date="2009" name="Stand. Genomic Sci.">
        <title>Complete genome sequence of Kytococcus sedentarius type strain (541).</title>
        <authorList>
            <person name="Sims D."/>
            <person name="Brettin T."/>
            <person name="Detter J.C."/>
            <person name="Han C."/>
            <person name="Lapidus A."/>
            <person name="Copeland A."/>
            <person name="Glavina Del Rio T."/>
            <person name="Nolan M."/>
            <person name="Chen F."/>
            <person name="Lucas S."/>
            <person name="Tice H."/>
            <person name="Cheng J.F."/>
            <person name="Bruce D."/>
            <person name="Goodwin L."/>
            <person name="Pitluck S."/>
            <person name="Ovchinnikova G."/>
            <person name="Pati A."/>
            <person name="Ivanova N."/>
            <person name="Mavrommatis K."/>
            <person name="Chen A."/>
            <person name="Palaniappan K."/>
            <person name="D'haeseleer P."/>
            <person name="Chain P."/>
            <person name="Bristow J."/>
            <person name="Eisen J.A."/>
            <person name="Markowitz V."/>
            <person name="Hugenholtz P."/>
            <person name="Schneider S."/>
            <person name="Goker M."/>
            <person name="Pukall R."/>
            <person name="Kyrpides N.C."/>
            <person name="Klenk H.P."/>
        </authorList>
    </citation>
    <scope>NUCLEOTIDE SEQUENCE [LARGE SCALE GENOMIC DNA]</scope>
    <source>
        <strain evidence="3">ATCC 14392 / DSM 20547 / JCM 11482 / CCUG 33030 / NBRC 15357 / NCTC 11040 / CCM 314 / 541</strain>
    </source>
</reference>
<gene>
    <name evidence="2" type="ordered locus">Ksed_14260</name>
</gene>
<dbReference type="AlphaFoldDB" id="C7NHU6"/>
<dbReference type="EMBL" id="CP001686">
    <property type="protein sequence ID" value="ACV06453.1"/>
    <property type="molecule type" value="Genomic_DNA"/>
</dbReference>
<name>C7NHU6_KYTSD</name>
<feature type="region of interest" description="Disordered" evidence="1">
    <location>
        <begin position="1"/>
        <end position="22"/>
    </location>
</feature>
<dbReference type="Proteomes" id="UP000006666">
    <property type="component" value="Chromosome"/>
</dbReference>
<sequence>MPRREVGLAAQESMASTVGGPGRGRQGVFPGWFREEVPLPAFGEDYLQESLASLERAAS</sequence>
<dbReference type="KEGG" id="kse:Ksed_14260"/>
<dbReference type="STRING" id="478801.Ksed_14260"/>
<evidence type="ECO:0000256" key="1">
    <source>
        <dbReference type="SAM" id="MobiDB-lite"/>
    </source>
</evidence>
<protein>
    <submittedName>
        <fullName evidence="2">Uncharacterized protein</fullName>
    </submittedName>
</protein>
<organism evidence="2 3">
    <name type="scientific">Kytococcus sedentarius (strain ATCC 14392 / DSM 20547 / JCM 11482 / CCUG 33030 / NBRC 15357 / NCTC 11040 / CCM 314 / 541)</name>
    <name type="common">Micrococcus sedentarius</name>
    <dbReference type="NCBI Taxonomy" id="478801"/>
    <lineage>
        <taxon>Bacteria</taxon>
        <taxon>Bacillati</taxon>
        <taxon>Actinomycetota</taxon>
        <taxon>Actinomycetes</taxon>
        <taxon>Micrococcales</taxon>
        <taxon>Kytococcaceae</taxon>
        <taxon>Kytococcus</taxon>
    </lineage>
</organism>